<evidence type="ECO:0000313" key="9">
    <source>
        <dbReference type="Proteomes" id="UP001206128"/>
    </source>
</evidence>
<dbReference type="Pfam" id="PF08281">
    <property type="entry name" value="Sigma70_r4_2"/>
    <property type="match status" value="1"/>
</dbReference>
<keyword evidence="9" id="KW-1185">Reference proteome</keyword>
<feature type="domain" description="RNA polymerase sigma factor 70 region 4 type 2" evidence="7">
    <location>
        <begin position="126"/>
        <end position="177"/>
    </location>
</feature>
<dbReference type="InterPro" id="IPR013325">
    <property type="entry name" value="RNA_pol_sigma_r2"/>
</dbReference>
<evidence type="ECO:0000256" key="1">
    <source>
        <dbReference type="ARBA" id="ARBA00010641"/>
    </source>
</evidence>
<sequence>MIAPTARAEGAGLGGLDGPESLVELYDAHAAQLYNYVVRRAGPAVADDLVSETFLIVWAQRARFDQTRASAKSWLFGVATNLLRRHFRAEARRLDAWTRELARQIHVEDVGARASSAADADALAGELAEELAKLRTEEREALLLVAWGDLGPSEIAEAMGVPAATVRTWLHRARSRLRNRAAATTTARTTRSER</sequence>
<dbReference type="GO" id="GO:0003677">
    <property type="term" value="F:DNA binding"/>
    <property type="evidence" value="ECO:0007669"/>
    <property type="project" value="UniProtKB-KW"/>
</dbReference>
<dbReference type="Pfam" id="PF04542">
    <property type="entry name" value="Sigma70_r2"/>
    <property type="match status" value="1"/>
</dbReference>
<keyword evidence="4" id="KW-0238">DNA-binding</keyword>
<evidence type="ECO:0000259" key="6">
    <source>
        <dbReference type="Pfam" id="PF04542"/>
    </source>
</evidence>
<name>A0AAE3GNG9_9PSEU</name>
<dbReference type="CDD" id="cd06171">
    <property type="entry name" value="Sigma70_r4"/>
    <property type="match status" value="1"/>
</dbReference>
<dbReference type="Gene3D" id="1.10.1740.10">
    <property type="match status" value="1"/>
</dbReference>
<dbReference type="Proteomes" id="UP001206128">
    <property type="component" value="Unassembled WGS sequence"/>
</dbReference>
<dbReference type="InterPro" id="IPR014284">
    <property type="entry name" value="RNA_pol_sigma-70_dom"/>
</dbReference>
<gene>
    <name evidence="8" type="ORF">LX83_006127</name>
</gene>
<reference evidence="8" key="1">
    <citation type="submission" date="2022-06" db="EMBL/GenBank/DDBJ databases">
        <title>Genomic Encyclopedia of Archaeal and Bacterial Type Strains, Phase II (KMG-II): from individual species to whole genera.</title>
        <authorList>
            <person name="Goeker M."/>
        </authorList>
    </citation>
    <scope>NUCLEOTIDE SEQUENCE</scope>
    <source>
        <strain evidence="8">DSM 43935</strain>
    </source>
</reference>
<dbReference type="GO" id="GO:0016987">
    <property type="term" value="F:sigma factor activity"/>
    <property type="evidence" value="ECO:0007669"/>
    <property type="project" value="UniProtKB-KW"/>
</dbReference>
<dbReference type="AlphaFoldDB" id="A0AAE3GNG9"/>
<evidence type="ECO:0000256" key="3">
    <source>
        <dbReference type="ARBA" id="ARBA00023082"/>
    </source>
</evidence>
<comment type="similarity">
    <text evidence="1">Belongs to the sigma-70 factor family. ECF subfamily.</text>
</comment>
<dbReference type="InterPro" id="IPR039425">
    <property type="entry name" value="RNA_pol_sigma-70-like"/>
</dbReference>
<keyword evidence="5" id="KW-0804">Transcription</keyword>
<keyword evidence="3" id="KW-0731">Sigma factor</keyword>
<dbReference type="PANTHER" id="PTHR43133">
    <property type="entry name" value="RNA POLYMERASE ECF-TYPE SIGMA FACTO"/>
    <property type="match status" value="1"/>
</dbReference>
<dbReference type="EMBL" id="JAMTCK010000017">
    <property type="protein sequence ID" value="MCP2169243.1"/>
    <property type="molecule type" value="Genomic_DNA"/>
</dbReference>
<accession>A0AAE3GNG9</accession>
<dbReference type="InterPro" id="IPR007627">
    <property type="entry name" value="RNA_pol_sigma70_r2"/>
</dbReference>
<dbReference type="PANTHER" id="PTHR43133:SF8">
    <property type="entry name" value="RNA POLYMERASE SIGMA FACTOR HI_1459-RELATED"/>
    <property type="match status" value="1"/>
</dbReference>
<dbReference type="GO" id="GO:0006352">
    <property type="term" value="P:DNA-templated transcription initiation"/>
    <property type="evidence" value="ECO:0007669"/>
    <property type="project" value="InterPro"/>
</dbReference>
<evidence type="ECO:0000256" key="5">
    <source>
        <dbReference type="ARBA" id="ARBA00023163"/>
    </source>
</evidence>
<evidence type="ECO:0000259" key="7">
    <source>
        <dbReference type="Pfam" id="PF08281"/>
    </source>
</evidence>
<dbReference type="NCBIfam" id="TIGR02937">
    <property type="entry name" value="sigma70-ECF"/>
    <property type="match status" value="1"/>
</dbReference>
<protein>
    <submittedName>
        <fullName evidence="8">RNA polymerase sigma-70 factor, ECF subfamily</fullName>
    </submittedName>
</protein>
<dbReference type="SUPFAM" id="SSF88659">
    <property type="entry name" value="Sigma3 and sigma4 domains of RNA polymerase sigma factors"/>
    <property type="match status" value="1"/>
</dbReference>
<dbReference type="InterPro" id="IPR013324">
    <property type="entry name" value="RNA_pol_sigma_r3/r4-like"/>
</dbReference>
<comment type="caution">
    <text evidence="8">The sequence shown here is derived from an EMBL/GenBank/DDBJ whole genome shotgun (WGS) entry which is preliminary data.</text>
</comment>
<evidence type="ECO:0000256" key="2">
    <source>
        <dbReference type="ARBA" id="ARBA00023015"/>
    </source>
</evidence>
<evidence type="ECO:0000313" key="8">
    <source>
        <dbReference type="EMBL" id="MCP2169243.1"/>
    </source>
</evidence>
<dbReference type="InterPro" id="IPR036388">
    <property type="entry name" value="WH-like_DNA-bd_sf"/>
</dbReference>
<dbReference type="Gene3D" id="1.10.10.10">
    <property type="entry name" value="Winged helix-like DNA-binding domain superfamily/Winged helix DNA-binding domain"/>
    <property type="match status" value="1"/>
</dbReference>
<dbReference type="InterPro" id="IPR013249">
    <property type="entry name" value="RNA_pol_sigma70_r4_t2"/>
</dbReference>
<evidence type="ECO:0000256" key="4">
    <source>
        <dbReference type="ARBA" id="ARBA00023125"/>
    </source>
</evidence>
<keyword evidence="2" id="KW-0805">Transcription regulation</keyword>
<feature type="domain" description="RNA polymerase sigma-70 region 2" evidence="6">
    <location>
        <begin position="25"/>
        <end position="93"/>
    </location>
</feature>
<proteinExistence type="inferred from homology"/>
<organism evidence="8 9">
    <name type="scientific">Goodfellowiella coeruleoviolacea</name>
    <dbReference type="NCBI Taxonomy" id="334858"/>
    <lineage>
        <taxon>Bacteria</taxon>
        <taxon>Bacillati</taxon>
        <taxon>Actinomycetota</taxon>
        <taxon>Actinomycetes</taxon>
        <taxon>Pseudonocardiales</taxon>
        <taxon>Pseudonocardiaceae</taxon>
        <taxon>Goodfellowiella</taxon>
    </lineage>
</organism>
<dbReference type="SUPFAM" id="SSF88946">
    <property type="entry name" value="Sigma2 domain of RNA polymerase sigma factors"/>
    <property type="match status" value="1"/>
</dbReference>